<dbReference type="GO" id="GO:0016791">
    <property type="term" value="F:phosphatase activity"/>
    <property type="evidence" value="ECO:0007669"/>
    <property type="project" value="TreeGrafter"/>
</dbReference>
<dbReference type="GO" id="GO:0000287">
    <property type="term" value="F:magnesium ion binding"/>
    <property type="evidence" value="ECO:0007669"/>
    <property type="project" value="TreeGrafter"/>
</dbReference>
<evidence type="ECO:0000313" key="1">
    <source>
        <dbReference type="EMBL" id="GAB79173.1"/>
    </source>
</evidence>
<name>K6VAB3_9MICO</name>
<dbReference type="STRING" id="100225.SAMN05421595_3035"/>
<dbReference type="Proteomes" id="UP000008495">
    <property type="component" value="Unassembled WGS sequence"/>
</dbReference>
<keyword evidence="2" id="KW-1185">Reference proteome</keyword>
<dbReference type="InterPro" id="IPR023214">
    <property type="entry name" value="HAD_sf"/>
</dbReference>
<dbReference type="EMBL" id="BAGZ01000020">
    <property type="protein sequence ID" value="GAB79173.1"/>
    <property type="molecule type" value="Genomic_DNA"/>
</dbReference>
<evidence type="ECO:0000313" key="2">
    <source>
        <dbReference type="Proteomes" id="UP000008495"/>
    </source>
</evidence>
<dbReference type="RefSeq" id="WP_006503930.1">
    <property type="nucleotide sequence ID" value="NZ_BAGZ01000020.1"/>
</dbReference>
<dbReference type="Gene3D" id="3.40.50.1000">
    <property type="entry name" value="HAD superfamily/HAD-like"/>
    <property type="match status" value="1"/>
</dbReference>
<dbReference type="AlphaFoldDB" id="K6VAB3"/>
<dbReference type="Gene3D" id="3.30.1240.10">
    <property type="match status" value="1"/>
</dbReference>
<dbReference type="GO" id="GO:0005829">
    <property type="term" value="C:cytosol"/>
    <property type="evidence" value="ECO:0007669"/>
    <property type="project" value="TreeGrafter"/>
</dbReference>
<dbReference type="eggNOG" id="COG0561">
    <property type="taxonomic scope" value="Bacteria"/>
</dbReference>
<gene>
    <name evidence="1" type="ORF">AUCHE_20_00450</name>
</gene>
<sequence length="272" mass="29261">MNDALKTLRLAMLDVDGTLRDESGWKPSAARLIEALHDAGLVVALCSGRNTESLHGSADEFRQISLVAPCSGSLVQARTDDGWSTLANRSISPETVSWIAEQTAEADMELWAYTDGSWIVESVNERVTAESHYVGAQATVGSFTDRDDIVKMLAFPLSRRQRQVLERIDAQRDLAVVQSYPGYFDIVRAEAAATKGGDILTEHLGIGWDQVVAMGDGENDLGMLSKAGVAMAMAPLRSTLLDPTGTDRRRFDCPDLATAIDHLAGLGVIAAG</sequence>
<dbReference type="InterPro" id="IPR036412">
    <property type="entry name" value="HAD-like_sf"/>
</dbReference>
<reference evidence="1 2" key="1">
    <citation type="submission" date="2012-08" db="EMBL/GenBank/DDBJ databases">
        <title>Whole genome shotgun sequence of Austwickia chelonae NBRC 105200.</title>
        <authorList>
            <person name="Yoshida I."/>
            <person name="Hosoyama A."/>
            <person name="Tsuchikane K."/>
            <person name="Katsumata H."/>
            <person name="Ando Y."/>
            <person name="Ohji S."/>
            <person name="Hamada M."/>
            <person name="Tamura T."/>
            <person name="Yamazoe A."/>
            <person name="Yamazaki S."/>
            <person name="Fujita N."/>
        </authorList>
    </citation>
    <scope>NUCLEOTIDE SEQUENCE [LARGE SCALE GENOMIC DNA]</scope>
    <source>
        <strain evidence="1 2">NBRC 105200</strain>
    </source>
</reference>
<comment type="caution">
    <text evidence="1">The sequence shown here is derived from an EMBL/GenBank/DDBJ whole genome shotgun (WGS) entry which is preliminary data.</text>
</comment>
<proteinExistence type="predicted"/>
<dbReference type="PANTHER" id="PTHR10000:SF8">
    <property type="entry name" value="HAD SUPERFAMILY HYDROLASE-LIKE, TYPE 3"/>
    <property type="match status" value="1"/>
</dbReference>
<protein>
    <recommendedName>
        <fullName evidence="3">Hydrolase</fullName>
    </recommendedName>
</protein>
<evidence type="ECO:0008006" key="3">
    <source>
        <dbReference type="Google" id="ProtNLM"/>
    </source>
</evidence>
<accession>K6VAB3</accession>
<dbReference type="PANTHER" id="PTHR10000">
    <property type="entry name" value="PHOSPHOSERINE PHOSPHATASE"/>
    <property type="match status" value="1"/>
</dbReference>
<dbReference type="SUPFAM" id="SSF56784">
    <property type="entry name" value="HAD-like"/>
    <property type="match status" value="1"/>
</dbReference>
<dbReference type="Pfam" id="PF08282">
    <property type="entry name" value="Hydrolase_3"/>
    <property type="match status" value="1"/>
</dbReference>
<organism evidence="1 2">
    <name type="scientific">Austwickia chelonae NBRC 105200</name>
    <dbReference type="NCBI Taxonomy" id="1184607"/>
    <lineage>
        <taxon>Bacteria</taxon>
        <taxon>Bacillati</taxon>
        <taxon>Actinomycetota</taxon>
        <taxon>Actinomycetes</taxon>
        <taxon>Micrococcales</taxon>
        <taxon>Dermatophilaceae</taxon>
        <taxon>Austwickia</taxon>
    </lineage>
</organism>